<name>A0A4S1CC25_9BACT</name>
<dbReference type="AlphaFoldDB" id="A0A4S1CC25"/>
<evidence type="ECO:0000313" key="3">
    <source>
        <dbReference type="Proteomes" id="UP000306416"/>
    </source>
</evidence>
<protein>
    <submittedName>
        <fullName evidence="2">Nitrogen fixation protein FixH</fullName>
    </submittedName>
</protein>
<dbReference type="Pfam" id="PF05751">
    <property type="entry name" value="FixH"/>
    <property type="match status" value="1"/>
</dbReference>
<accession>A0A4S1CC25</accession>
<proteinExistence type="predicted"/>
<dbReference type="EMBL" id="SRSC01000004">
    <property type="protein sequence ID" value="TGU70901.1"/>
    <property type="molecule type" value="Genomic_DNA"/>
</dbReference>
<feature type="transmembrane region" description="Helical" evidence="1">
    <location>
        <begin position="12"/>
        <end position="32"/>
    </location>
</feature>
<comment type="caution">
    <text evidence="2">The sequence shown here is derived from an EMBL/GenBank/DDBJ whole genome shotgun (WGS) entry which is preliminary data.</text>
</comment>
<reference evidence="2 3" key="1">
    <citation type="submission" date="2019-04" db="EMBL/GenBank/DDBJ databases">
        <title>Geobacter oryzae sp. nov., ferric-reducing bacteria isolated from paddy soil.</title>
        <authorList>
            <person name="Xu Z."/>
            <person name="Masuda Y."/>
            <person name="Itoh H."/>
            <person name="Senoo K."/>
        </authorList>
    </citation>
    <scope>NUCLEOTIDE SEQUENCE [LARGE SCALE GENOMIC DNA]</scope>
    <source>
        <strain evidence="2 3">Red111</strain>
    </source>
</reference>
<sequence length="151" mass="16206">MQKTVNLSPCRWQLSIMLMIAVFLLGMAGTMLMSMQHGAGVTDAKYYENGLNYDRTKSGARNPGLRWSMSASLAGRDLQVRVHDEKGAPITGGALQFRSEAAGNPAVLSLTEAAPGVFVSPWPATGKAELRGLLVFTKGEASASRKVVFFN</sequence>
<dbReference type="RefSeq" id="WP_135872334.1">
    <property type="nucleotide sequence ID" value="NZ_SRSC01000004.1"/>
</dbReference>
<keyword evidence="1" id="KW-0472">Membrane</keyword>
<evidence type="ECO:0000313" key="2">
    <source>
        <dbReference type="EMBL" id="TGU70901.1"/>
    </source>
</evidence>
<evidence type="ECO:0000256" key="1">
    <source>
        <dbReference type="SAM" id="Phobius"/>
    </source>
</evidence>
<keyword evidence="3" id="KW-1185">Reference proteome</keyword>
<dbReference type="Proteomes" id="UP000306416">
    <property type="component" value="Unassembled WGS sequence"/>
</dbReference>
<dbReference type="InterPro" id="IPR008620">
    <property type="entry name" value="FixH"/>
</dbReference>
<gene>
    <name evidence="2" type="ORF">E4633_18115</name>
</gene>
<organism evidence="2 3">
    <name type="scientific">Geomonas terrae</name>
    <dbReference type="NCBI Taxonomy" id="2562681"/>
    <lineage>
        <taxon>Bacteria</taxon>
        <taxon>Pseudomonadati</taxon>
        <taxon>Thermodesulfobacteriota</taxon>
        <taxon>Desulfuromonadia</taxon>
        <taxon>Geobacterales</taxon>
        <taxon>Geobacteraceae</taxon>
        <taxon>Geomonas</taxon>
    </lineage>
</organism>
<keyword evidence="1" id="KW-0812">Transmembrane</keyword>
<keyword evidence="1" id="KW-1133">Transmembrane helix</keyword>